<feature type="compositionally biased region" description="Polar residues" evidence="1">
    <location>
        <begin position="196"/>
        <end position="207"/>
    </location>
</feature>
<dbReference type="EMBL" id="JBBPFD010000489">
    <property type="protein sequence ID" value="KAK7878713.1"/>
    <property type="molecule type" value="Genomic_DNA"/>
</dbReference>
<organism evidence="2 3">
    <name type="scientific">Mugilogobius chulae</name>
    <name type="common">yellowstripe goby</name>
    <dbReference type="NCBI Taxonomy" id="88201"/>
    <lineage>
        <taxon>Eukaryota</taxon>
        <taxon>Metazoa</taxon>
        <taxon>Chordata</taxon>
        <taxon>Craniata</taxon>
        <taxon>Vertebrata</taxon>
        <taxon>Euteleostomi</taxon>
        <taxon>Actinopterygii</taxon>
        <taxon>Neopterygii</taxon>
        <taxon>Teleostei</taxon>
        <taxon>Neoteleostei</taxon>
        <taxon>Acanthomorphata</taxon>
        <taxon>Gobiaria</taxon>
        <taxon>Gobiiformes</taxon>
        <taxon>Gobioidei</taxon>
        <taxon>Gobiidae</taxon>
        <taxon>Gobionellinae</taxon>
        <taxon>Mugilogobius</taxon>
    </lineage>
</organism>
<dbReference type="AlphaFoldDB" id="A0AAW0MK79"/>
<comment type="caution">
    <text evidence="2">The sequence shown here is derived from an EMBL/GenBank/DDBJ whole genome shotgun (WGS) entry which is preliminary data.</text>
</comment>
<sequence>MQTPQSTEALSSAPEPEAAPETSLEVELTPSSRGRQRKKNPKYEDYQVSEVYDGQTSPRKRPRRTSAKVQSHPAADGEEDDAEEENVPKKTPKKRGRPPGKKTPGRKTPGKTTAAAGQEASGQNGEGPTENETPKPKRQYKKRKREEEIKEEVKEAKEREEEKEDEESEETTGGRPKRGAARAALKYLHSLAKAELQTSYGGPNQANGDDERPQRDPALNQRTARASGDDDKGEDEDFVPNVEEAEEEDPDEEDPDEEEEEEDDMFEVFEQSSASRHSASQTK</sequence>
<feature type="compositionally biased region" description="Acidic residues" evidence="1">
    <location>
        <begin position="231"/>
        <end position="267"/>
    </location>
</feature>
<accession>A0AAW0MK79</accession>
<dbReference type="Proteomes" id="UP001460270">
    <property type="component" value="Unassembled WGS sequence"/>
</dbReference>
<gene>
    <name evidence="2" type="ORF">WMY93_030952</name>
</gene>
<evidence type="ECO:0000256" key="1">
    <source>
        <dbReference type="SAM" id="MobiDB-lite"/>
    </source>
</evidence>
<evidence type="ECO:0000313" key="3">
    <source>
        <dbReference type="Proteomes" id="UP001460270"/>
    </source>
</evidence>
<feature type="compositionally biased region" description="Basic and acidic residues" evidence="1">
    <location>
        <begin position="145"/>
        <end position="160"/>
    </location>
</feature>
<reference evidence="3" key="1">
    <citation type="submission" date="2024-04" db="EMBL/GenBank/DDBJ databases">
        <title>Salinicola lusitanus LLJ914,a marine bacterium isolated from the Okinawa Trough.</title>
        <authorList>
            <person name="Li J."/>
        </authorList>
    </citation>
    <scope>NUCLEOTIDE SEQUENCE [LARGE SCALE GENOMIC DNA]</scope>
</reference>
<feature type="compositionally biased region" description="Basic residues" evidence="1">
    <location>
        <begin position="90"/>
        <end position="109"/>
    </location>
</feature>
<proteinExistence type="predicted"/>
<evidence type="ECO:0000313" key="2">
    <source>
        <dbReference type="EMBL" id="KAK7878713.1"/>
    </source>
</evidence>
<protein>
    <submittedName>
        <fullName evidence="2">Uncharacterized protein</fullName>
    </submittedName>
</protein>
<feature type="compositionally biased region" description="Low complexity" evidence="1">
    <location>
        <begin position="1"/>
        <end position="25"/>
    </location>
</feature>
<keyword evidence="3" id="KW-1185">Reference proteome</keyword>
<name>A0AAW0MK79_9GOBI</name>
<feature type="compositionally biased region" description="Acidic residues" evidence="1">
    <location>
        <begin position="76"/>
        <end position="85"/>
    </location>
</feature>
<feature type="compositionally biased region" description="Polar residues" evidence="1">
    <location>
        <begin position="271"/>
        <end position="283"/>
    </location>
</feature>
<feature type="region of interest" description="Disordered" evidence="1">
    <location>
        <begin position="1"/>
        <end position="283"/>
    </location>
</feature>
<feature type="compositionally biased region" description="Acidic residues" evidence="1">
    <location>
        <begin position="161"/>
        <end position="170"/>
    </location>
</feature>